<reference evidence="1 2" key="1">
    <citation type="submission" date="2021-06" db="EMBL/GenBank/DDBJ databases">
        <title>Genome sequence of Babesia caballi.</title>
        <authorList>
            <person name="Yamagishi J."/>
            <person name="Kidaka T."/>
            <person name="Ochi A."/>
        </authorList>
    </citation>
    <scope>NUCLEOTIDE SEQUENCE [LARGE SCALE GENOMIC DNA]</scope>
    <source>
        <strain evidence="1">USDA-D6B2</strain>
    </source>
</reference>
<keyword evidence="2" id="KW-1185">Reference proteome</keyword>
<accession>A0AAV4M374</accession>
<dbReference type="EMBL" id="BPLF01000006">
    <property type="protein sequence ID" value="GIX66315.1"/>
    <property type="molecule type" value="Genomic_DNA"/>
</dbReference>
<dbReference type="RefSeq" id="XP_067718384.1">
    <property type="nucleotide sequence ID" value="XM_067862283.1"/>
</dbReference>
<gene>
    <name evidence="1" type="ORF">BcabD6B2_57510</name>
</gene>
<evidence type="ECO:0000313" key="2">
    <source>
        <dbReference type="Proteomes" id="UP001497744"/>
    </source>
</evidence>
<protein>
    <submittedName>
        <fullName evidence="1">Uncharacterized protein</fullName>
    </submittedName>
</protein>
<dbReference type="Proteomes" id="UP001497744">
    <property type="component" value="Unassembled WGS sequence"/>
</dbReference>
<organism evidence="1 2">
    <name type="scientific">Babesia caballi</name>
    <dbReference type="NCBI Taxonomy" id="5871"/>
    <lineage>
        <taxon>Eukaryota</taxon>
        <taxon>Sar</taxon>
        <taxon>Alveolata</taxon>
        <taxon>Apicomplexa</taxon>
        <taxon>Aconoidasida</taxon>
        <taxon>Piroplasmida</taxon>
        <taxon>Babesiidae</taxon>
        <taxon>Babesia</taxon>
    </lineage>
</organism>
<dbReference type="AlphaFoldDB" id="A0AAV4M374"/>
<dbReference type="GeneID" id="94197796"/>
<evidence type="ECO:0000313" key="1">
    <source>
        <dbReference type="EMBL" id="GIX66315.1"/>
    </source>
</evidence>
<name>A0AAV4M374_BABCB</name>
<sequence>MVSPDKVLAVGHDVVVDHNPKRGRRRSHVYDRPARHPERVAGKRAAVPKVHPRKLQLLHDNLHLLLPQGEAALIALHNQQGATVFLLPHSARDAVPARESLQHALERDIVQLGDGFAMHRRQVAAVELVPAVPAGRRHAQLRHQGCVAQLLRPRHHCVRQSAVVQSGVPEGPPQGAQIRLLIQLDQRRVRQVQHDLPQHLHQPVPAVAVRHQGEHVVVLPCAHRRGPHASRRALSCAAAAYAPVAHIQHQRVGVALDEPLVRFRCHFDPVRLPASAERRKPSPTDVSS</sequence>
<proteinExistence type="predicted"/>
<comment type="caution">
    <text evidence="1">The sequence shown here is derived from an EMBL/GenBank/DDBJ whole genome shotgun (WGS) entry which is preliminary data.</text>
</comment>